<comment type="caution">
    <text evidence="4">The sequence shown here is derived from an EMBL/GenBank/DDBJ whole genome shotgun (WGS) entry which is preliminary data.</text>
</comment>
<name>A0AA86NBM1_9EUKA</name>
<gene>
    <name evidence="4" type="ORF">HINF_LOCUS3941</name>
    <name evidence="5" type="ORF">HINF_LOCUS56649</name>
</gene>
<accession>A0AA86NBM1</accession>
<dbReference type="SUPFAM" id="SSF53756">
    <property type="entry name" value="UDP-Glycosyltransferase/glycogen phosphorylase"/>
    <property type="match status" value="1"/>
</dbReference>
<dbReference type="GO" id="GO:0016740">
    <property type="term" value="F:transferase activity"/>
    <property type="evidence" value="ECO:0007669"/>
    <property type="project" value="UniProtKB-KW"/>
</dbReference>
<sequence>MILVFTLLTQNNDISAEHKSQKHYVAFITKNLNDGGIERVTQLLTNQLSQRGAQILLITSKESDNDFKVPDNVLRFIIPFVEDEPQEYIDSLSWDQIQDLIAKQTMQLLKLKQNLNIKLFVCQEHWSIRNFLTIQTLKRNNIPVIAVDHNFFLQPLCSFQQYLFDFSKQAYPMADAVLCLSRVDVQLWRKLGVKNALYMPNPLTFDINAIQLSTLSSKNIVLIGRFNKRHKQQHLAIQMMQHVLKSEPDAILQLIGSGSDEYRNECKQLAQQLNIQSGVQFIDFQSDIERFYKNASVLILTSAIEGFPMVLAEAKSFGIPAVAFDLEFCELYQDGVSVVSKGDVEGMAKEVIHLLQNQTLRIEKGKEARQSVEKFNTDATIDKWVRLITGIIDGTDIVAQMQDEEDSVSEEKAMEIYKKELAFWGQEDFKIFD</sequence>
<keyword evidence="6" id="KW-1185">Reference proteome</keyword>
<feature type="domain" description="Glycosyltransferase subfamily 4-like N-terminal" evidence="3">
    <location>
        <begin position="35"/>
        <end position="195"/>
    </location>
</feature>
<dbReference type="EMBL" id="CATOUU010000096">
    <property type="protein sequence ID" value="CAI9916296.1"/>
    <property type="molecule type" value="Genomic_DNA"/>
</dbReference>
<dbReference type="PANTHER" id="PTHR12526">
    <property type="entry name" value="GLYCOSYLTRANSFERASE"/>
    <property type="match status" value="1"/>
</dbReference>
<evidence type="ECO:0000313" key="4">
    <source>
        <dbReference type="EMBL" id="CAI9916296.1"/>
    </source>
</evidence>
<keyword evidence="4" id="KW-0808">Transferase</keyword>
<reference evidence="4" key="1">
    <citation type="submission" date="2023-06" db="EMBL/GenBank/DDBJ databases">
        <authorList>
            <person name="Kurt Z."/>
        </authorList>
    </citation>
    <scope>NUCLEOTIDE SEQUENCE</scope>
</reference>
<dbReference type="Gene3D" id="3.40.50.2000">
    <property type="entry name" value="Glycogen Phosphorylase B"/>
    <property type="match status" value="2"/>
</dbReference>
<dbReference type="Proteomes" id="UP001642409">
    <property type="component" value="Unassembled WGS sequence"/>
</dbReference>
<evidence type="ECO:0000259" key="2">
    <source>
        <dbReference type="Pfam" id="PF00534"/>
    </source>
</evidence>
<dbReference type="PANTHER" id="PTHR12526:SF628">
    <property type="entry name" value="MANNOSYLGLUCOSYLGLYCERATE SYNTHASE"/>
    <property type="match status" value="1"/>
</dbReference>
<dbReference type="InterPro" id="IPR001296">
    <property type="entry name" value="Glyco_trans_1"/>
</dbReference>
<protein>
    <submittedName>
        <fullName evidence="4">Glycosyl transferases group</fullName>
    </submittedName>
    <submittedName>
        <fullName evidence="5">Glycosyl_transferases group</fullName>
    </submittedName>
</protein>
<evidence type="ECO:0000313" key="6">
    <source>
        <dbReference type="Proteomes" id="UP001642409"/>
    </source>
</evidence>
<dbReference type="Pfam" id="PF13439">
    <property type="entry name" value="Glyco_transf_4"/>
    <property type="match status" value="1"/>
</dbReference>
<evidence type="ECO:0000259" key="3">
    <source>
        <dbReference type="Pfam" id="PF13439"/>
    </source>
</evidence>
<reference evidence="5 6" key="2">
    <citation type="submission" date="2024-07" db="EMBL/GenBank/DDBJ databases">
        <authorList>
            <person name="Akdeniz Z."/>
        </authorList>
    </citation>
    <scope>NUCLEOTIDE SEQUENCE [LARGE SCALE GENOMIC DNA]</scope>
</reference>
<keyword evidence="1" id="KW-0328">Glycosyltransferase</keyword>
<feature type="domain" description="Glycosyl transferase family 1" evidence="2">
    <location>
        <begin position="217"/>
        <end position="370"/>
    </location>
</feature>
<dbReference type="InterPro" id="IPR028098">
    <property type="entry name" value="Glyco_trans_4-like_N"/>
</dbReference>
<evidence type="ECO:0000256" key="1">
    <source>
        <dbReference type="ARBA" id="ARBA00022676"/>
    </source>
</evidence>
<evidence type="ECO:0000313" key="5">
    <source>
        <dbReference type="EMBL" id="CAL6074327.1"/>
    </source>
</evidence>
<organism evidence="4">
    <name type="scientific">Hexamita inflata</name>
    <dbReference type="NCBI Taxonomy" id="28002"/>
    <lineage>
        <taxon>Eukaryota</taxon>
        <taxon>Metamonada</taxon>
        <taxon>Diplomonadida</taxon>
        <taxon>Hexamitidae</taxon>
        <taxon>Hexamitinae</taxon>
        <taxon>Hexamita</taxon>
    </lineage>
</organism>
<dbReference type="Pfam" id="PF00534">
    <property type="entry name" value="Glycos_transf_1"/>
    <property type="match status" value="1"/>
</dbReference>
<proteinExistence type="predicted"/>
<dbReference type="EMBL" id="CAXDID020000307">
    <property type="protein sequence ID" value="CAL6074327.1"/>
    <property type="molecule type" value="Genomic_DNA"/>
</dbReference>
<dbReference type="AlphaFoldDB" id="A0AA86NBM1"/>